<dbReference type="InParanoid" id="A0A165SXX8"/>
<reference evidence="1 2" key="1">
    <citation type="journal article" date="2016" name="Mol. Biol. Evol.">
        <title>Comparative Genomics of Early-Diverging Mushroom-Forming Fungi Provides Insights into the Origins of Lignocellulose Decay Capabilities.</title>
        <authorList>
            <person name="Nagy L.G."/>
            <person name="Riley R."/>
            <person name="Tritt A."/>
            <person name="Adam C."/>
            <person name="Daum C."/>
            <person name="Floudas D."/>
            <person name="Sun H."/>
            <person name="Yadav J.S."/>
            <person name="Pangilinan J."/>
            <person name="Larsson K.H."/>
            <person name="Matsuura K."/>
            <person name="Barry K."/>
            <person name="Labutti K."/>
            <person name="Kuo R."/>
            <person name="Ohm R.A."/>
            <person name="Bhattacharya S.S."/>
            <person name="Shirouzu T."/>
            <person name="Yoshinaga Y."/>
            <person name="Martin F.M."/>
            <person name="Grigoriev I.V."/>
            <person name="Hibbett D.S."/>
        </authorList>
    </citation>
    <scope>NUCLEOTIDE SEQUENCE [LARGE SCALE GENOMIC DNA]</scope>
    <source>
        <strain evidence="1 2">HHB14362 ss-1</strain>
    </source>
</reference>
<sequence length="113" mass="12878">MQAICQSLSVQDIKLTRGSLSFAILAAEVVVLGASACHVARLRDVDHPSHILGILRAQGKIQKMHAEIRSAWEKDEDWVKILKTLWHRNEEEHKKAAQAIIEIAWKYLWDGKE</sequence>
<evidence type="ECO:0000313" key="1">
    <source>
        <dbReference type="EMBL" id="KZT25839.1"/>
    </source>
</evidence>
<gene>
    <name evidence="1" type="ORF">NEOLEDRAFT_1147593</name>
</gene>
<proteinExistence type="predicted"/>
<dbReference type="EMBL" id="KV425569">
    <property type="protein sequence ID" value="KZT25839.1"/>
    <property type="molecule type" value="Genomic_DNA"/>
</dbReference>
<accession>A0A165SXX8</accession>
<dbReference type="Proteomes" id="UP000076761">
    <property type="component" value="Unassembled WGS sequence"/>
</dbReference>
<protein>
    <submittedName>
        <fullName evidence="1">Uncharacterized protein</fullName>
    </submittedName>
</protein>
<evidence type="ECO:0000313" key="2">
    <source>
        <dbReference type="Proteomes" id="UP000076761"/>
    </source>
</evidence>
<organism evidence="1 2">
    <name type="scientific">Neolentinus lepideus HHB14362 ss-1</name>
    <dbReference type="NCBI Taxonomy" id="1314782"/>
    <lineage>
        <taxon>Eukaryota</taxon>
        <taxon>Fungi</taxon>
        <taxon>Dikarya</taxon>
        <taxon>Basidiomycota</taxon>
        <taxon>Agaricomycotina</taxon>
        <taxon>Agaricomycetes</taxon>
        <taxon>Gloeophyllales</taxon>
        <taxon>Gloeophyllaceae</taxon>
        <taxon>Neolentinus</taxon>
    </lineage>
</organism>
<name>A0A165SXX8_9AGAM</name>
<dbReference type="AlphaFoldDB" id="A0A165SXX8"/>
<keyword evidence="2" id="KW-1185">Reference proteome</keyword>